<evidence type="ECO:0000313" key="2">
    <source>
        <dbReference type="EMBL" id="GGB75355.1"/>
    </source>
</evidence>
<dbReference type="AlphaFoldDB" id="A0A8H9FRH5"/>
<dbReference type="EMBL" id="BMEA01000001">
    <property type="protein sequence ID" value="GGB75355.1"/>
    <property type="molecule type" value="Genomic_DNA"/>
</dbReference>
<feature type="region of interest" description="Disordered" evidence="1">
    <location>
        <begin position="1"/>
        <end position="28"/>
    </location>
</feature>
<evidence type="ECO:0000256" key="1">
    <source>
        <dbReference type="SAM" id="MobiDB-lite"/>
    </source>
</evidence>
<feature type="compositionally biased region" description="Acidic residues" evidence="1">
    <location>
        <begin position="8"/>
        <end position="19"/>
    </location>
</feature>
<reference evidence="2" key="1">
    <citation type="journal article" date="2014" name="Int. J. Syst. Evol. Microbiol.">
        <title>Complete genome sequence of Corynebacterium casei LMG S-19264T (=DSM 44701T), isolated from a smear-ripened cheese.</title>
        <authorList>
            <consortium name="US DOE Joint Genome Institute (JGI-PGF)"/>
            <person name="Walter F."/>
            <person name="Albersmeier A."/>
            <person name="Kalinowski J."/>
            <person name="Ruckert C."/>
        </authorList>
    </citation>
    <scope>NUCLEOTIDE SEQUENCE</scope>
    <source>
        <strain evidence="2">CGMCC 1.10749</strain>
    </source>
</reference>
<evidence type="ECO:0000313" key="3">
    <source>
        <dbReference type="Proteomes" id="UP000628079"/>
    </source>
</evidence>
<sequence>MPRAGEGGTEDGPDATGPDDADRQPRGVLASIHAANLCLVCLSGSPRFRSGTQGRGVGVAVENSTVTIAMTDTIGA</sequence>
<reference evidence="2" key="2">
    <citation type="submission" date="2020-09" db="EMBL/GenBank/DDBJ databases">
        <authorList>
            <person name="Sun Q."/>
            <person name="Zhou Y."/>
        </authorList>
    </citation>
    <scope>NUCLEOTIDE SEQUENCE</scope>
    <source>
        <strain evidence="2">CGMCC 1.10749</strain>
    </source>
</reference>
<comment type="caution">
    <text evidence="2">The sequence shown here is derived from an EMBL/GenBank/DDBJ whole genome shotgun (WGS) entry which is preliminary data.</text>
</comment>
<gene>
    <name evidence="2" type="ORF">GCM10011314_13610</name>
</gene>
<proteinExistence type="predicted"/>
<name>A0A8H9FRH5_9MICO</name>
<organism evidence="2 3">
    <name type="scientific">Knoellia flava</name>
    <dbReference type="NCBI Taxonomy" id="913969"/>
    <lineage>
        <taxon>Bacteria</taxon>
        <taxon>Bacillati</taxon>
        <taxon>Actinomycetota</taxon>
        <taxon>Actinomycetes</taxon>
        <taxon>Micrococcales</taxon>
        <taxon>Intrasporangiaceae</taxon>
        <taxon>Knoellia</taxon>
    </lineage>
</organism>
<dbReference type="Proteomes" id="UP000628079">
    <property type="component" value="Unassembled WGS sequence"/>
</dbReference>
<protein>
    <submittedName>
        <fullName evidence="2">Uncharacterized protein</fullName>
    </submittedName>
</protein>
<accession>A0A8H9FRH5</accession>